<reference evidence="2" key="1">
    <citation type="journal article" date="2019" name="Int. J. Syst. Evol. Microbiol.">
        <title>The Global Catalogue of Microorganisms (GCM) 10K type strain sequencing project: providing services to taxonomists for standard genome sequencing and annotation.</title>
        <authorList>
            <consortium name="The Broad Institute Genomics Platform"/>
            <consortium name="The Broad Institute Genome Sequencing Center for Infectious Disease"/>
            <person name="Wu L."/>
            <person name="Ma J."/>
        </authorList>
    </citation>
    <scope>NUCLEOTIDE SEQUENCE [LARGE SCALE GENOMIC DNA]</scope>
    <source>
        <strain evidence="2">CECT 7184</strain>
    </source>
</reference>
<dbReference type="RefSeq" id="WP_083465429.1">
    <property type="nucleotide sequence ID" value="NZ_JBHSOZ010000009.1"/>
</dbReference>
<dbReference type="InterPro" id="IPR009057">
    <property type="entry name" value="Homeodomain-like_sf"/>
</dbReference>
<dbReference type="EMBL" id="JBHSOZ010000009">
    <property type="protein sequence ID" value="MFC5714050.1"/>
    <property type="molecule type" value="Genomic_DNA"/>
</dbReference>
<proteinExistence type="predicted"/>
<evidence type="ECO:0000313" key="2">
    <source>
        <dbReference type="Proteomes" id="UP001596142"/>
    </source>
</evidence>
<dbReference type="Proteomes" id="UP001596142">
    <property type="component" value="Unassembled WGS sequence"/>
</dbReference>
<dbReference type="SUPFAM" id="SSF46689">
    <property type="entry name" value="Homeodomain-like"/>
    <property type="match status" value="1"/>
</dbReference>
<name>A0ABW0YRN4_9BACI</name>
<evidence type="ECO:0000313" key="1">
    <source>
        <dbReference type="EMBL" id="MFC5714050.1"/>
    </source>
</evidence>
<dbReference type="Pfam" id="PF01527">
    <property type="entry name" value="HTH_Tnp_1"/>
    <property type="match status" value="1"/>
</dbReference>
<sequence length="56" mass="6764">MKRTRYSNEFKCQVVKEAMKRGNQSWVARKYVISVGLVNRWIVEYQEGKLVENKER</sequence>
<comment type="caution">
    <text evidence="1">The sequence shown here is derived from an EMBL/GenBank/DDBJ whole genome shotgun (WGS) entry which is preliminary data.</text>
</comment>
<dbReference type="InterPro" id="IPR002514">
    <property type="entry name" value="Transposase_8"/>
</dbReference>
<organism evidence="1 2">
    <name type="scientific">Thalassorhabdus alkalitolerans</name>
    <dbReference type="NCBI Taxonomy" id="2282697"/>
    <lineage>
        <taxon>Bacteria</taxon>
        <taxon>Bacillati</taxon>
        <taxon>Bacillota</taxon>
        <taxon>Bacilli</taxon>
        <taxon>Bacillales</taxon>
        <taxon>Bacillaceae</taxon>
        <taxon>Thalassorhabdus</taxon>
    </lineage>
</organism>
<dbReference type="Gene3D" id="1.10.10.60">
    <property type="entry name" value="Homeodomain-like"/>
    <property type="match status" value="1"/>
</dbReference>
<keyword evidence="2" id="KW-1185">Reference proteome</keyword>
<accession>A0ABW0YRN4</accession>
<protein>
    <submittedName>
        <fullName evidence="1">Transposase</fullName>
    </submittedName>
</protein>
<gene>
    <name evidence="1" type="ORF">ACFPU1_14910</name>
</gene>